<dbReference type="InterPro" id="IPR046977">
    <property type="entry name" value="RsmC/RlmG"/>
</dbReference>
<keyword evidence="10" id="KW-1185">Reference proteome</keyword>
<keyword evidence="1 6" id="KW-0963">Cytoplasm</keyword>
<dbReference type="InterPro" id="IPR029063">
    <property type="entry name" value="SAM-dependent_MTases_sf"/>
</dbReference>
<dbReference type="Proteomes" id="UP000188602">
    <property type="component" value="Unassembled WGS sequence"/>
</dbReference>
<dbReference type="AlphaFoldDB" id="A0A1V3JJN9"/>
<comment type="catalytic activity">
    <reaction evidence="6">
        <text>guanosine(1207) in 16S rRNA + S-adenosyl-L-methionine = N(2)-methylguanosine(1207) in 16S rRNA + S-adenosyl-L-homocysteine + H(+)</text>
        <dbReference type="Rhea" id="RHEA:42736"/>
        <dbReference type="Rhea" id="RHEA-COMP:10213"/>
        <dbReference type="Rhea" id="RHEA-COMP:10214"/>
        <dbReference type="ChEBI" id="CHEBI:15378"/>
        <dbReference type="ChEBI" id="CHEBI:57856"/>
        <dbReference type="ChEBI" id="CHEBI:59789"/>
        <dbReference type="ChEBI" id="CHEBI:74269"/>
        <dbReference type="ChEBI" id="CHEBI:74481"/>
        <dbReference type="EC" id="2.1.1.172"/>
    </reaction>
</comment>
<comment type="subunit">
    <text evidence="6">Monomer.</text>
</comment>
<dbReference type="EMBL" id="MLHQ01000026">
    <property type="protein sequence ID" value="OOF56976.1"/>
    <property type="molecule type" value="Genomic_DNA"/>
</dbReference>
<dbReference type="InterPro" id="IPR013675">
    <property type="entry name" value="Mtase_sm_N"/>
</dbReference>
<accession>A0A1V3JJN9</accession>
<dbReference type="STRING" id="1907939.BKL49_10220"/>
<evidence type="ECO:0000256" key="6">
    <source>
        <dbReference type="HAMAP-Rule" id="MF_01862"/>
    </source>
</evidence>
<dbReference type="InterPro" id="IPR023543">
    <property type="entry name" value="rRNA_ssu_MeTfrase_C"/>
</dbReference>
<dbReference type="GO" id="GO:0052914">
    <property type="term" value="F:16S rRNA (guanine(1207)-N(2))-methyltransferase activity"/>
    <property type="evidence" value="ECO:0007669"/>
    <property type="project" value="UniProtKB-EC"/>
</dbReference>
<dbReference type="GO" id="GO:0003676">
    <property type="term" value="F:nucleic acid binding"/>
    <property type="evidence" value="ECO:0007669"/>
    <property type="project" value="InterPro"/>
</dbReference>
<proteinExistence type="inferred from homology"/>
<dbReference type="CDD" id="cd02440">
    <property type="entry name" value="AdoMet_MTases"/>
    <property type="match status" value="1"/>
</dbReference>
<comment type="subcellular location">
    <subcellularLocation>
        <location evidence="6">Cytoplasm</location>
    </subcellularLocation>
</comment>
<dbReference type="NCBIfam" id="NF007023">
    <property type="entry name" value="PRK09489.1"/>
    <property type="match status" value="1"/>
</dbReference>
<comment type="similarity">
    <text evidence="6">Belongs to the methyltransferase superfamily. RsmC family.</text>
</comment>
<dbReference type="PROSITE" id="PS00092">
    <property type="entry name" value="N6_MTASE"/>
    <property type="match status" value="1"/>
</dbReference>
<dbReference type="SUPFAM" id="SSF53335">
    <property type="entry name" value="S-adenosyl-L-methionine-dependent methyltransferases"/>
    <property type="match status" value="1"/>
</dbReference>
<evidence type="ECO:0000313" key="9">
    <source>
        <dbReference type="EMBL" id="OOF56976.1"/>
    </source>
</evidence>
<dbReference type="InterPro" id="IPR002052">
    <property type="entry name" value="DNA_methylase_N6_adenine_CS"/>
</dbReference>
<keyword evidence="3 6" id="KW-0489">Methyltransferase</keyword>
<keyword evidence="5 6" id="KW-0949">S-adenosyl-L-methionine</keyword>
<evidence type="ECO:0000256" key="5">
    <source>
        <dbReference type="ARBA" id="ARBA00022691"/>
    </source>
</evidence>
<name>A0A1V3JJN9_9PAST</name>
<evidence type="ECO:0000256" key="2">
    <source>
        <dbReference type="ARBA" id="ARBA00022552"/>
    </source>
</evidence>
<sequence length="330" mass="36983">MISLESEVLERHLPFFHGKSILFAGGINDQFPQKLAQHCQSVQVWSGYFDYARHQSAVNFSVEFQGKADLMVYYWTKNKQEVQFQLLQLLANAPEGQEMLVIGENRCGVRSVEKMLATFGEIAKIDSARRCGLYHFSLKKRPHFALNDFWNTYQSPQLNGLTVYSLPGVFSANELDAGTALLLSTLNTQIKGSVLDLGCGVGVIGAMIKKINPKTNVTMTDIHAMALESARKTLTQNKLEGNVFASDVFSHIEGKYDLIISNPPFHDGIDTAYRAVKELITQAKWHLNSGGELRIVANAFLPYPDLLQQHFGEFEVLAQSTKFKVYSVRN</sequence>
<feature type="domain" description="Methyltransferase small" evidence="7">
    <location>
        <begin position="161"/>
        <end position="327"/>
    </location>
</feature>
<dbReference type="EC" id="2.1.1.172" evidence="6"/>
<dbReference type="Pfam" id="PF08468">
    <property type="entry name" value="MTS_N"/>
    <property type="match status" value="1"/>
</dbReference>
<evidence type="ECO:0000256" key="4">
    <source>
        <dbReference type="ARBA" id="ARBA00022679"/>
    </source>
</evidence>
<evidence type="ECO:0000256" key="1">
    <source>
        <dbReference type="ARBA" id="ARBA00022490"/>
    </source>
</evidence>
<dbReference type="HAMAP" id="MF_01862">
    <property type="entry name" value="16SrRNA_methyltr_C"/>
    <property type="match status" value="1"/>
</dbReference>
<dbReference type="Gene3D" id="3.40.50.150">
    <property type="entry name" value="Vaccinia Virus protein VP39"/>
    <property type="match status" value="2"/>
</dbReference>
<comment type="function">
    <text evidence="6">Specifically methylates the guanine in position 1207 of 16S rRNA in the 30S particle.</text>
</comment>
<organism evidence="9 10">
    <name type="scientific">Rodentibacter myodis</name>
    <dbReference type="NCBI Taxonomy" id="1907939"/>
    <lineage>
        <taxon>Bacteria</taxon>
        <taxon>Pseudomonadati</taxon>
        <taxon>Pseudomonadota</taxon>
        <taxon>Gammaproteobacteria</taxon>
        <taxon>Pasteurellales</taxon>
        <taxon>Pasteurellaceae</taxon>
        <taxon>Rodentibacter</taxon>
    </lineage>
</organism>
<dbReference type="RefSeq" id="WP_077425142.1">
    <property type="nucleotide sequence ID" value="NZ_MLHQ01000026.1"/>
</dbReference>
<evidence type="ECO:0000259" key="7">
    <source>
        <dbReference type="Pfam" id="PF05175"/>
    </source>
</evidence>
<dbReference type="PANTHER" id="PTHR47816:SF4">
    <property type="entry name" value="RIBOSOMAL RNA SMALL SUBUNIT METHYLTRANSFERASE C"/>
    <property type="match status" value="1"/>
</dbReference>
<comment type="caution">
    <text evidence="9">The sequence shown here is derived from an EMBL/GenBank/DDBJ whole genome shotgun (WGS) entry which is preliminary data.</text>
</comment>
<reference evidence="9 10" key="1">
    <citation type="submission" date="2016-10" db="EMBL/GenBank/DDBJ databases">
        <title>Rodentibacter gen. nov. and new species.</title>
        <authorList>
            <person name="Christensen H."/>
        </authorList>
    </citation>
    <scope>NUCLEOTIDE SEQUENCE [LARGE SCALE GENOMIC DNA]</scope>
    <source>
        <strain evidence="9 10">Ac151</strain>
    </source>
</reference>
<protein>
    <recommendedName>
        <fullName evidence="6">Ribosomal RNA small subunit methyltransferase C</fullName>
        <ecNumber evidence="6">2.1.1.172</ecNumber>
    </recommendedName>
    <alternativeName>
        <fullName evidence="6">16S rRNA m2G1207 methyltransferase</fullName>
    </alternativeName>
    <alternativeName>
        <fullName evidence="6">rRNA (guanine-N(2)-)-methyltransferase RsmC</fullName>
    </alternativeName>
</protein>
<gene>
    <name evidence="6" type="primary">rsmC</name>
    <name evidence="9" type="ORF">BKL49_10220</name>
</gene>
<dbReference type="InterPro" id="IPR007848">
    <property type="entry name" value="Small_mtfrase_dom"/>
</dbReference>
<dbReference type="GO" id="GO:0005737">
    <property type="term" value="C:cytoplasm"/>
    <property type="evidence" value="ECO:0007669"/>
    <property type="project" value="UniProtKB-SubCell"/>
</dbReference>
<evidence type="ECO:0000259" key="8">
    <source>
        <dbReference type="Pfam" id="PF08468"/>
    </source>
</evidence>
<dbReference type="OrthoDB" id="9816072at2"/>
<keyword evidence="4 6" id="KW-0808">Transferase</keyword>
<evidence type="ECO:0000313" key="10">
    <source>
        <dbReference type="Proteomes" id="UP000188602"/>
    </source>
</evidence>
<evidence type="ECO:0000256" key="3">
    <source>
        <dbReference type="ARBA" id="ARBA00022603"/>
    </source>
</evidence>
<dbReference type="Pfam" id="PF05175">
    <property type="entry name" value="MTS"/>
    <property type="match status" value="1"/>
</dbReference>
<feature type="domain" description="Methyltransferase small N-terminal" evidence="8">
    <location>
        <begin position="6"/>
        <end position="153"/>
    </location>
</feature>
<keyword evidence="2 6" id="KW-0698">rRNA processing</keyword>
<dbReference type="PANTHER" id="PTHR47816">
    <property type="entry name" value="RIBOSOMAL RNA SMALL SUBUNIT METHYLTRANSFERASE C"/>
    <property type="match status" value="1"/>
</dbReference>